<accession>A0A947DC97</accession>
<reference evidence="9" key="1">
    <citation type="submission" date="2020-11" db="EMBL/GenBank/DDBJ databases">
        <authorList>
            <person name="Konstantinou D."/>
            <person name="Gkelis S."/>
            <person name="Popin R."/>
            <person name="Fewer D."/>
            <person name="Sivonen K."/>
        </authorList>
    </citation>
    <scope>NUCLEOTIDE SEQUENCE</scope>
    <source>
        <strain evidence="9">TAU-MAC 1115</strain>
    </source>
</reference>
<organism evidence="9 10">
    <name type="scientific">Leptothoe spongobia TAU-MAC 1115</name>
    <dbReference type="NCBI Taxonomy" id="1967444"/>
    <lineage>
        <taxon>Bacteria</taxon>
        <taxon>Bacillati</taxon>
        <taxon>Cyanobacteriota</taxon>
        <taxon>Cyanophyceae</taxon>
        <taxon>Nodosilineales</taxon>
        <taxon>Cymatolegaceae</taxon>
        <taxon>Leptothoe</taxon>
        <taxon>Leptothoe spongobia</taxon>
    </lineage>
</organism>
<evidence type="ECO:0000256" key="6">
    <source>
        <dbReference type="ARBA" id="ARBA00023136"/>
    </source>
</evidence>
<dbReference type="GO" id="GO:0031676">
    <property type="term" value="C:plasma membrane-derived thylakoid membrane"/>
    <property type="evidence" value="ECO:0007669"/>
    <property type="project" value="UniProtKB-SubCell"/>
</dbReference>
<protein>
    <submittedName>
        <fullName evidence="9">Phycobilisome rod-core linker polypeptide</fullName>
    </submittedName>
</protein>
<dbReference type="PANTHER" id="PTHR34011">
    <property type="entry name" value="PHYCOBILISOME 32.1 KDA LINKER POLYPEPTIDE, PHYCOCYANIN-ASSOCIATED, ROD 2-RELATED"/>
    <property type="match status" value="1"/>
</dbReference>
<dbReference type="PROSITE" id="PS51445">
    <property type="entry name" value="PBS_LINKER"/>
    <property type="match status" value="1"/>
</dbReference>
<evidence type="ECO:0000313" key="9">
    <source>
        <dbReference type="EMBL" id="MBT9314422.1"/>
    </source>
</evidence>
<reference evidence="9" key="2">
    <citation type="journal article" date="2021" name="Mar. Drugs">
        <title>Genome Reduction and Secondary Metabolism of the Marine Sponge-Associated Cyanobacterium Leptothoe.</title>
        <authorList>
            <person name="Konstantinou D."/>
            <person name="Popin R.V."/>
            <person name="Fewer D.P."/>
            <person name="Sivonen K."/>
            <person name="Gkelis S."/>
        </authorList>
    </citation>
    <scope>NUCLEOTIDE SEQUENCE</scope>
    <source>
        <strain evidence="9">TAU-MAC 1115</strain>
    </source>
</reference>
<dbReference type="Proteomes" id="UP000717364">
    <property type="component" value="Unassembled WGS sequence"/>
</dbReference>
<evidence type="ECO:0000256" key="7">
    <source>
        <dbReference type="PROSITE-ProRule" id="PRU00775"/>
    </source>
</evidence>
<dbReference type="InterPro" id="IPR038255">
    <property type="entry name" value="PBS_linker_sf"/>
</dbReference>
<dbReference type="AlphaFoldDB" id="A0A947DC97"/>
<sequence length="274" mass="31093">MLKSFNIENAFNVEQADLVISTAYKQVFGNAHLMESERFLEAESKLRSGQITVMEFIRQLAKSERYRALVFEKNSNLRAVELNFKHLLGRAPESYAEVSEHVARLADEGFDAEIDSYIDSDEYLEVFQTDIVPYYRGYQTQAGRNLVGYTHSFQIMRGASSSDKSTPVSSYQKLDEGLLNSDAITALLDSMDVSEVLRKFPQSSPAPQSQARRYWPKRICPSANIYEPEQIIRRALNLNFPCQQQESPMALDDTLTMPAVDAAVEIIRKAVNLK</sequence>
<evidence type="ECO:0000313" key="10">
    <source>
        <dbReference type="Proteomes" id="UP000717364"/>
    </source>
</evidence>
<keyword evidence="4 7" id="KW-0605">Phycobilisome</keyword>
<gene>
    <name evidence="9" type="ORF">IXB50_03185</name>
</gene>
<feature type="domain" description="PBS-linker" evidence="8">
    <location>
        <begin position="1"/>
        <end position="164"/>
    </location>
</feature>
<dbReference type="Gene3D" id="1.10.3130.20">
    <property type="entry name" value="Phycobilisome linker domain"/>
    <property type="match status" value="1"/>
</dbReference>
<comment type="similarity">
    <text evidence="7">Belongs to the phycobilisome linker protein family.</text>
</comment>
<proteinExistence type="inferred from homology"/>
<evidence type="ECO:0000256" key="4">
    <source>
        <dbReference type="ARBA" id="ARBA00022738"/>
    </source>
</evidence>
<name>A0A947DC97_9CYAN</name>
<dbReference type="PANTHER" id="PTHR34011:SF6">
    <property type="entry name" value="PHYCOBILIPROTEIN APCE"/>
    <property type="match status" value="1"/>
</dbReference>
<dbReference type="GO" id="GO:0015979">
    <property type="term" value="P:photosynthesis"/>
    <property type="evidence" value="ECO:0007669"/>
    <property type="project" value="UniProtKB-KW"/>
</dbReference>
<evidence type="ECO:0000256" key="3">
    <source>
        <dbReference type="ARBA" id="ARBA00022549"/>
    </source>
</evidence>
<comment type="caution">
    <text evidence="9">The sequence shown here is derived from an EMBL/GenBank/DDBJ whole genome shotgun (WGS) entry which is preliminary data.</text>
</comment>
<evidence type="ECO:0000256" key="5">
    <source>
        <dbReference type="ARBA" id="ARBA00023078"/>
    </source>
</evidence>
<dbReference type="EMBL" id="JADOES010000004">
    <property type="protein sequence ID" value="MBT9314422.1"/>
    <property type="molecule type" value="Genomic_DNA"/>
</dbReference>
<keyword evidence="3" id="KW-0042">Antenna complex</keyword>
<dbReference type="Pfam" id="PF00427">
    <property type="entry name" value="PBS_linker_poly"/>
    <property type="match status" value="1"/>
</dbReference>
<evidence type="ECO:0000256" key="1">
    <source>
        <dbReference type="ARBA" id="ARBA00004445"/>
    </source>
</evidence>
<comment type="subcellular location">
    <subcellularLocation>
        <location evidence="1">Cellular thylakoid membrane</location>
        <topology evidence="1">Peripheral membrane protein</topology>
        <orientation evidence="1">Cytoplasmic side</orientation>
    </subcellularLocation>
</comment>
<keyword evidence="2" id="KW-0602">Photosynthesis</keyword>
<dbReference type="InterPro" id="IPR001297">
    <property type="entry name" value="PBS_linker_dom"/>
</dbReference>
<keyword evidence="6" id="KW-0472">Membrane</keyword>
<dbReference type="GO" id="GO:0030089">
    <property type="term" value="C:phycobilisome"/>
    <property type="evidence" value="ECO:0007669"/>
    <property type="project" value="UniProtKB-UniRule"/>
</dbReference>
<evidence type="ECO:0000256" key="2">
    <source>
        <dbReference type="ARBA" id="ARBA00022531"/>
    </source>
</evidence>
<keyword evidence="5" id="KW-0793">Thylakoid</keyword>
<keyword evidence="10" id="KW-1185">Reference proteome</keyword>
<dbReference type="RefSeq" id="WP_215607492.1">
    <property type="nucleotide sequence ID" value="NZ_JADOES010000004.1"/>
</dbReference>
<evidence type="ECO:0000259" key="8">
    <source>
        <dbReference type="PROSITE" id="PS51445"/>
    </source>
</evidence>